<sequence length="290" mass="33248">MASLVLTDSFEMLPDQIMYPYAETVYAMACQSYNEERYELHQGGEFTVERNYGTINQENREQELQVILQEDEDSDQGLVMHGGVSQLCTNEDISTFFRDGRRKIDFVLVYEENSAGRGGSVTSGWSSASLGSAGVDVGVGAGHNGPSDKRSTKHDMWRYRFMESLRRVGLDMEEEVVESSNKKLVYFIKLHATWPVLCHYAEELNMRAPLQAHPNPSMNWSEMILQILRLPNIMYEEVPNKPLDYYTCPFRKSKIDRETGRSALVMVNAGRSRDRRSIEVEEEFLNSVER</sequence>
<dbReference type="InterPro" id="IPR032394">
    <property type="entry name" value="Anoct_dimer"/>
</dbReference>
<dbReference type="AlphaFoldDB" id="A0A7R9GTH2"/>
<name>A0A7R9GTH2_TIMPO</name>
<reference evidence="2" key="1">
    <citation type="submission" date="2020-11" db="EMBL/GenBank/DDBJ databases">
        <authorList>
            <person name="Tran Van P."/>
        </authorList>
    </citation>
    <scope>NUCLEOTIDE SEQUENCE</scope>
</reference>
<proteinExistence type="predicted"/>
<dbReference type="GO" id="GO:0046983">
    <property type="term" value="F:protein dimerization activity"/>
    <property type="evidence" value="ECO:0007669"/>
    <property type="project" value="InterPro"/>
</dbReference>
<accession>A0A7R9GTH2</accession>
<dbReference type="Pfam" id="PF16178">
    <property type="entry name" value="Anoct_dimer"/>
    <property type="match status" value="1"/>
</dbReference>
<gene>
    <name evidence="2" type="ORF">TPSB3V08_LOCUS1100</name>
</gene>
<organism evidence="2">
    <name type="scientific">Timema poppense</name>
    <name type="common">Walking stick</name>
    <dbReference type="NCBI Taxonomy" id="170557"/>
    <lineage>
        <taxon>Eukaryota</taxon>
        <taxon>Metazoa</taxon>
        <taxon>Ecdysozoa</taxon>
        <taxon>Arthropoda</taxon>
        <taxon>Hexapoda</taxon>
        <taxon>Insecta</taxon>
        <taxon>Pterygota</taxon>
        <taxon>Neoptera</taxon>
        <taxon>Polyneoptera</taxon>
        <taxon>Phasmatodea</taxon>
        <taxon>Timematodea</taxon>
        <taxon>Timematoidea</taxon>
        <taxon>Timematidae</taxon>
        <taxon>Timema</taxon>
    </lineage>
</organism>
<evidence type="ECO:0000259" key="1">
    <source>
        <dbReference type="Pfam" id="PF16178"/>
    </source>
</evidence>
<dbReference type="EMBL" id="OD000375">
    <property type="protein sequence ID" value="CAD7397335.1"/>
    <property type="molecule type" value="Genomic_DNA"/>
</dbReference>
<evidence type="ECO:0000313" key="2">
    <source>
        <dbReference type="EMBL" id="CAD7397335.1"/>
    </source>
</evidence>
<feature type="domain" description="Anoctamin dimerisation" evidence="1">
    <location>
        <begin position="96"/>
        <end position="257"/>
    </location>
</feature>
<protein>
    <recommendedName>
        <fullName evidence="1">Anoctamin dimerisation domain-containing protein</fullName>
    </recommendedName>
</protein>